<name>A0A1R1PMK6_ZANCU</name>
<dbReference type="EMBL" id="LSSK01000724">
    <property type="protein sequence ID" value="OMH82186.1"/>
    <property type="molecule type" value="Genomic_DNA"/>
</dbReference>
<protein>
    <submittedName>
        <fullName evidence="1">Uncharacterized protein</fullName>
    </submittedName>
</protein>
<gene>
    <name evidence="1" type="ORF">AX774_g4345</name>
</gene>
<accession>A0A1R1PMK6</accession>
<keyword evidence="2" id="KW-1185">Reference proteome</keyword>
<sequence length="112" mass="12026">MSRNLLIKSKFSSSSTPTLNFTEISALSPAASFMALHISPTFSGVFIRHPIFKFTSLTPASTNFSTALYASFGLSVPICTANPFPHILLFIGMFCLYLTDPGLSSPSISARA</sequence>
<evidence type="ECO:0000313" key="1">
    <source>
        <dbReference type="EMBL" id="OMH82186.1"/>
    </source>
</evidence>
<proteinExistence type="predicted"/>
<organism evidence="1 2">
    <name type="scientific">Zancudomyces culisetae</name>
    <name type="common">Gut fungus</name>
    <name type="synonym">Smittium culisetae</name>
    <dbReference type="NCBI Taxonomy" id="1213189"/>
    <lineage>
        <taxon>Eukaryota</taxon>
        <taxon>Fungi</taxon>
        <taxon>Fungi incertae sedis</taxon>
        <taxon>Zoopagomycota</taxon>
        <taxon>Kickxellomycotina</taxon>
        <taxon>Harpellomycetes</taxon>
        <taxon>Harpellales</taxon>
        <taxon>Legeriomycetaceae</taxon>
        <taxon>Zancudomyces</taxon>
    </lineage>
</organism>
<dbReference type="Proteomes" id="UP000188320">
    <property type="component" value="Unassembled WGS sequence"/>
</dbReference>
<comment type="caution">
    <text evidence="1">The sequence shown here is derived from an EMBL/GenBank/DDBJ whole genome shotgun (WGS) entry which is preliminary data.</text>
</comment>
<reference evidence="2" key="1">
    <citation type="submission" date="2017-01" db="EMBL/GenBank/DDBJ databases">
        <authorList>
            <person name="Wang Y."/>
            <person name="White M."/>
            <person name="Kvist S."/>
            <person name="Moncalvo J.-M."/>
        </authorList>
    </citation>
    <scope>NUCLEOTIDE SEQUENCE [LARGE SCALE GENOMIC DNA]</scope>
    <source>
        <strain evidence="2">COL-18-3</strain>
    </source>
</reference>
<dbReference type="AlphaFoldDB" id="A0A1R1PMK6"/>
<evidence type="ECO:0000313" key="2">
    <source>
        <dbReference type="Proteomes" id="UP000188320"/>
    </source>
</evidence>